<proteinExistence type="predicted"/>
<evidence type="ECO:0000313" key="1">
    <source>
        <dbReference type="EMBL" id="ODM08117.1"/>
    </source>
</evidence>
<comment type="caution">
    <text evidence="1">The sequence shown here is derived from an EMBL/GenBank/DDBJ whole genome shotgun (WGS) entry which is preliminary data.</text>
</comment>
<dbReference type="Proteomes" id="UP000095003">
    <property type="component" value="Unassembled WGS sequence"/>
</dbReference>
<gene>
    <name evidence="1" type="ORF">BEH84_05441</name>
</gene>
<sequence length="59" mass="6953">MHCLLSFFQDIQGMMTRAYQITAFTDCEMITHVKSKHIIIHAVDYRTHVTGRPIRSHQH</sequence>
<accession>A0A1E3AHH9</accession>
<dbReference type="EMBL" id="MCGI01000006">
    <property type="protein sequence ID" value="ODM08117.1"/>
    <property type="molecule type" value="Genomic_DNA"/>
</dbReference>
<organism evidence="1 2">
    <name type="scientific">Eisenbergiella tayi</name>
    <dbReference type="NCBI Taxonomy" id="1432052"/>
    <lineage>
        <taxon>Bacteria</taxon>
        <taxon>Bacillati</taxon>
        <taxon>Bacillota</taxon>
        <taxon>Clostridia</taxon>
        <taxon>Lachnospirales</taxon>
        <taxon>Lachnospiraceae</taxon>
        <taxon>Eisenbergiella</taxon>
    </lineage>
</organism>
<reference evidence="1 2" key="1">
    <citation type="submission" date="2016-07" db="EMBL/GenBank/DDBJ databases">
        <title>Characterization of isolates of Eisenbergiella tayi derived from blood cultures, using whole genome sequencing.</title>
        <authorList>
            <person name="Burdz T."/>
            <person name="Wiebe D."/>
            <person name="Huynh C."/>
            <person name="Bernard K."/>
        </authorList>
    </citation>
    <scope>NUCLEOTIDE SEQUENCE [LARGE SCALE GENOMIC DNA]</scope>
    <source>
        <strain evidence="1 2">NML 120489</strain>
    </source>
</reference>
<protein>
    <submittedName>
        <fullName evidence="1">Uncharacterized protein</fullName>
    </submittedName>
</protein>
<evidence type="ECO:0000313" key="2">
    <source>
        <dbReference type="Proteomes" id="UP000095003"/>
    </source>
</evidence>
<dbReference type="AlphaFoldDB" id="A0A1E3AHH9"/>
<name>A0A1E3AHH9_9FIRM</name>